<dbReference type="Gene3D" id="3.40.50.1700">
    <property type="entry name" value="Glycoside hydrolase family 3 C-terminal domain"/>
    <property type="match status" value="1"/>
</dbReference>
<dbReference type="FunFam" id="3.20.20.300:FF:000002">
    <property type="entry name" value="Probable beta-glucosidase"/>
    <property type="match status" value="1"/>
</dbReference>
<sequence>MDGSGDWGDAYAKAQAFVKQLTLLEKVNLTTGVGWKGEGCVGNTGSIPRLGFQGICFQDGPLGVRFGDYVSTFPAGGTVAASFDRELWYERGRRVALEQSDKGVDVQLGPAIGPLGRHPASGRVWEGFSPDPYLSGVAVAETIKGMQDAGVIAVTKHFIGNEQENFRQAPESLSYGLNVSESLSSNIDDTTLHELYLWPFADAVRAGTGSVMCSYTQINNSYGCQNSYIMNGILKTELGFQGFVVTDWSGQHSGVSSALAGLDVAMPGDTDFGSGYAFWGPNLTLAVVNGSVPEWRVDDMATRLMAAFYYVGRDKLQRPVNFNSWSKDTYGWKNAISDKNWGLINQHIDVRRDNTAFIRDAAARSVVLLKNEGALPLSGHERFTAVFGSDADNSPLGPNACDDRGCDEGTLASGWGSGTSDFPFLVAPLTAIQNEVVSKNGGLIQSVTDDYAYEQVTALAARASHCLTFVNADAGEGYISVDGNRGDRNNLTLWHDGNTLIDTVASSCNNTIVVIHGPSAVQVDTFADHPNVTAILWAGFPGEQSGNAIADVLYGRVNPAARTPFTWARDVRNDYGTDILYYPNNNATGVPQQDFTEGIFIDYRHFDAANITPVYEFGHGLSYTTFAYANLSITAHADAPPYAPNNRSIADGAPPPVLGNHSTNLDDYLFPDDGSVVRVPGYIYPWLNDTDVSPATTNDSSSNPTAQPPAPAGGAPGGNPRLWDVLFTVRATVTNTGNVAGDEVAQLYVSLGGERNAPKVLRGFERLRDIQPGESVEFSAELTRRDVSNWDAEAQDWVVTADEKRVFVGPSSRVVGVEGVLNL</sequence>
<dbReference type="FunFam" id="3.40.50.1700:FF:000003">
    <property type="entry name" value="Probable beta-glucosidase"/>
    <property type="match status" value="1"/>
</dbReference>
<evidence type="ECO:0000256" key="7">
    <source>
        <dbReference type="ARBA" id="ARBA00023180"/>
    </source>
</evidence>
<accession>A0AA39U0P4</accession>
<protein>
    <recommendedName>
        <fullName evidence="4 11">beta-glucosidase</fullName>
        <ecNumber evidence="4 11">3.2.1.21</ecNumber>
    </recommendedName>
</protein>
<feature type="region of interest" description="Disordered" evidence="12">
    <location>
        <begin position="693"/>
        <end position="718"/>
    </location>
</feature>
<dbReference type="PANTHER" id="PTHR42715:SF29">
    <property type="entry name" value="BETA-GLUCOSIDASE A-RELATED"/>
    <property type="match status" value="1"/>
</dbReference>
<keyword evidence="7" id="KW-0325">Glycoprotein</keyword>
<evidence type="ECO:0000256" key="9">
    <source>
        <dbReference type="ARBA" id="ARBA00023295"/>
    </source>
</evidence>
<dbReference type="InterPro" id="IPR019800">
    <property type="entry name" value="Glyco_hydro_3_AS"/>
</dbReference>
<name>A0AA39U0P4_9PEZI</name>
<dbReference type="GO" id="GO:0009251">
    <property type="term" value="P:glucan catabolic process"/>
    <property type="evidence" value="ECO:0007669"/>
    <property type="project" value="TreeGrafter"/>
</dbReference>
<dbReference type="InterPro" id="IPR026891">
    <property type="entry name" value="Fn3-like"/>
</dbReference>
<proteinExistence type="inferred from homology"/>
<dbReference type="InterPro" id="IPR036962">
    <property type="entry name" value="Glyco_hydro_3_N_sf"/>
</dbReference>
<reference evidence="14" key="1">
    <citation type="submission" date="2023-06" db="EMBL/GenBank/DDBJ databases">
        <title>Multi-omics analyses reveal the molecular pathogenesis toolkit of Lasiodiplodia hormozganensis, a cross-kingdom pathogen.</title>
        <authorList>
            <person name="Felix C."/>
            <person name="Meneses R."/>
            <person name="Goncalves M.F.M."/>
            <person name="Tilleman L."/>
            <person name="Duarte A.S."/>
            <person name="Jorrin-Novo J.V."/>
            <person name="Van De Peer Y."/>
            <person name="Deforce D."/>
            <person name="Van Nieuwerburgh F."/>
            <person name="Esteves A.C."/>
            <person name="Alves A."/>
        </authorList>
    </citation>
    <scope>NUCLEOTIDE SEQUENCE</scope>
    <source>
        <strain evidence="14">CBS 339.90</strain>
    </source>
</reference>
<dbReference type="InterPro" id="IPR013783">
    <property type="entry name" value="Ig-like_fold"/>
</dbReference>
<dbReference type="SUPFAM" id="SSF51445">
    <property type="entry name" value="(Trans)glycosidases"/>
    <property type="match status" value="1"/>
</dbReference>
<evidence type="ECO:0000256" key="6">
    <source>
        <dbReference type="ARBA" id="ARBA00022801"/>
    </source>
</evidence>
<feature type="compositionally biased region" description="Polar residues" evidence="12">
    <location>
        <begin position="693"/>
        <end position="705"/>
    </location>
</feature>
<evidence type="ECO:0000256" key="1">
    <source>
        <dbReference type="ARBA" id="ARBA00000448"/>
    </source>
</evidence>
<evidence type="ECO:0000256" key="11">
    <source>
        <dbReference type="RuleBase" id="RU361161"/>
    </source>
</evidence>
<evidence type="ECO:0000313" key="15">
    <source>
        <dbReference type="Proteomes" id="UP001175001"/>
    </source>
</evidence>
<gene>
    <name evidence="14" type="primary">bglA_3</name>
    <name evidence="14" type="ORF">DIS24_g12384</name>
</gene>
<dbReference type="SUPFAM" id="SSF52279">
    <property type="entry name" value="Beta-D-glucan exohydrolase, C-terminal domain"/>
    <property type="match status" value="1"/>
</dbReference>
<dbReference type="Pfam" id="PF01915">
    <property type="entry name" value="Glyco_hydro_3_C"/>
    <property type="match status" value="1"/>
</dbReference>
<dbReference type="EMBL" id="JAUJDW010000262">
    <property type="protein sequence ID" value="KAK0609230.1"/>
    <property type="molecule type" value="Genomic_DNA"/>
</dbReference>
<dbReference type="Pfam" id="PF00933">
    <property type="entry name" value="Glyco_hydro_3"/>
    <property type="match status" value="1"/>
</dbReference>
<dbReference type="EC" id="3.2.1.21" evidence="4 11"/>
<comment type="catalytic activity">
    <reaction evidence="1 11">
        <text>Hydrolysis of terminal, non-reducing beta-D-glucosyl residues with release of beta-D-glucose.</text>
        <dbReference type="EC" id="3.2.1.21"/>
    </reaction>
</comment>
<evidence type="ECO:0000256" key="8">
    <source>
        <dbReference type="ARBA" id="ARBA00023277"/>
    </source>
</evidence>
<keyword evidence="6 11" id="KW-0378">Hydrolase</keyword>
<dbReference type="Gene3D" id="2.60.40.10">
    <property type="entry name" value="Immunoglobulins"/>
    <property type="match status" value="1"/>
</dbReference>
<dbReference type="PRINTS" id="PR00133">
    <property type="entry name" value="GLHYDRLASE3"/>
</dbReference>
<evidence type="ECO:0000256" key="3">
    <source>
        <dbReference type="ARBA" id="ARBA00005336"/>
    </source>
</evidence>
<dbReference type="PANTHER" id="PTHR42715">
    <property type="entry name" value="BETA-GLUCOSIDASE"/>
    <property type="match status" value="1"/>
</dbReference>
<evidence type="ECO:0000313" key="14">
    <source>
        <dbReference type="EMBL" id="KAK0609230.1"/>
    </source>
</evidence>
<keyword evidence="9 11" id="KW-0326">Glycosidase</keyword>
<dbReference type="Proteomes" id="UP001175001">
    <property type="component" value="Unassembled WGS sequence"/>
</dbReference>
<evidence type="ECO:0000256" key="4">
    <source>
        <dbReference type="ARBA" id="ARBA00012744"/>
    </source>
</evidence>
<dbReference type="Gene3D" id="3.20.20.300">
    <property type="entry name" value="Glycoside hydrolase, family 3, N-terminal domain"/>
    <property type="match status" value="1"/>
</dbReference>
<dbReference type="GO" id="GO:0008422">
    <property type="term" value="F:beta-glucosidase activity"/>
    <property type="evidence" value="ECO:0007669"/>
    <property type="project" value="UniProtKB-EC"/>
</dbReference>
<dbReference type="SMART" id="SM01217">
    <property type="entry name" value="Fn3_like"/>
    <property type="match status" value="1"/>
</dbReference>
<dbReference type="PROSITE" id="PS00775">
    <property type="entry name" value="GLYCOSYL_HYDROL_F3"/>
    <property type="match status" value="1"/>
</dbReference>
<organism evidence="14 15">
    <name type="scientific">Lasiodiplodia hormozganensis</name>
    <dbReference type="NCBI Taxonomy" id="869390"/>
    <lineage>
        <taxon>Eukaryota</taxon>
        <taxon>Fungi</taxon>
        <taxon>Dikarya</taxon>
        <taxon>Ascomycota</taxon>
        <taxon>Pezizomycotina</taxon>
        <taxon>Dothideomycetes</taxon>
        <taxon>Dothideomycetes incertae sedis</taxon>
        <taxon>Botryosphaeriales</taxon>
        <taxon>Botryosphaeriaceae</taxon>
        <taxon>Lasiodiplodia</taxon>
    </lineage>
</organism>
<evidence type="ECO:0000256" key="5">
    <source>
        <dbReference type="ARBA" id="ARBA00022729"/>
    </source>
</evidence>
<comment type="similarity">
    <text evidence="3 11">Belongs to the glycosyl hydrolase 3 family.</text>
</comment>
<dbReference type="AlphaFoldDB" id="A0AA39U0P4"/>
<dbReference type="InterPro" id="IPR017853">
    <property type="entry name" value="GH"/>
</dbReference>
<keyword evidence="15" id="KW-1185">Reference proteome</keyword>
<dbReference type="InterPro" id="IPR050288">
    <property type="entry name" value="Cellulose_deg_GH3"/>
</dbReference>
<comment type="caution">
    <text evidence="14">The sequence shown here is derived from an EMBL/GenBank/DDBJ whole genome shotgun (WGS) entry which is preliminary data.</text>
</comment>
<evidence type="ECO:0000256" key="2">
    <source>
        <dbReference type="ARBA" id="ARBA00004987"/>
    </source>
</evidence>
<keyword evidence="10 11" id="KW-0624">Polysaccharide degradation</keyword>
<keyword evidence="5" id="KW-0732">Signal</keyword>
<evidence type="ECO:0000259" key="13">
    <source>
        <dbReference type="SMART" id="SM01217"/>
    </source>
</evidence>
<evidence type="ECO:0000256" key="12">
    <source>
        <dbReference type="SAM" id="MobiDB-lite"/>
    </source>
</evidence>
<dbReference type="InterPro" id="IPR002772">
    <property type="entry name" value="Glyco_hydro_3_C"/>
</dbReference>
<feature type="domain" description="Fibronectin type III-like" evidence="13">
    <location>
        <begin position="743"/>
        <end position="812"/>
    </location>
</feature>
<dbReference type="Pfam" id="PF14310">
    <property type="entry name" value="Fn3-like"/>
    <property type="match status" value="1"/>
</dbReference>
<comment type="pathway">
    <text evidence="2 11">Glycan metabolism; cellulose degradation.</text>
</comment>
<evidence type="ECO:0000256" key="10">
    <source>
        <dbReference type="ARBA" id="ARBA00023326"/>
    </source>
</evidence>
<dbReference type="InterPro" id="IPR036881">
    <property type="entry name" value="Glyco_hydro_3_C_sf"/>
</dbReference>
<dbReference type="InterPro" id="IPR001764">
    <property type="entry name" value="Glyco_hydro_3_N"/>
</dbReference>
<keyword evidence="8 11" id="KW-0119">Carbohydrate metabolism</keyword>